<comment type="caution">
    <text evidence="1">The sequence shown here is derived from an EMBL/GenBank/DDBJ whole genome shotgun (WGS) entry which is preliminary data.</text>
</comment>
<name>A0ACC0VB45_9HYPO</name>
<keyword evidence="2" id="KW-1185">Reference proteome</keyword>
<accession>A0ACC0VB45</accession>
<evidence type="ECO:0000313" key="2">
    <source>
        <dbReference type="Proteomes" id="UP001163324"/>
    </source>
</evidence>
<sequence>MATESSLPTNFAILLFPGFEALDAFGPLEVINNLSVKHDISLSLIAASLDPVSTLYPGTHKVGQSVLPTHTFATAPTPEVLIIPGGYGAFDTTPELRRWVGDTVPKLRTLITVCNGAALAAQAGVLDGKTATTNKMLWKECAAYGPKVNWIAEARWIRDGGIWTSSGVSAGIDATLAWIGSEYGEAEAMELANIMEFVRTESSTHDPFAAMCGCEDIPPQA</sequence>
<proteinExistence type="predicted"/>
<gene>
    <name evidence="1" type="ORF">N3K66_000200</name>
</gene>
<organism evidence="1 2">
    <name type="scientific">Trichothecium roseum</name>
    <dbReference type="NCBI Taxonomy" id="47278"/>
    <lineage>
        <taxon>Eukaryota</taxon>
        <taxon>Fungi</taxon>
        <taxon>Dikarya</taxon>
        <taxon>Ascomycota</taxon>
        <taxon>Pezizomycotina</taxon>
        <taxon>Sordariomycetes</taxon>
        <taxon>Hypocreomycetidae</taxon>
        <taxon>Hypocreales</taxon>
        <taxon>Hypocreales incertae sedis</taxon>
        <taxon>Trichothecium</taxon>
    </lineage>
</organism>
<dbReference type="EMBL" id="CM047940">
    <property type="protein sequence ID" value="KAI9903671.1"/>
    <property type="molecule type" value="Genomic_DNA"/>
</dbReference>
<dbReference type="Proteomes" id="UP001163324">
    <property type="component" value="Chromosome 1"/>
</dbReference>
<protein>
    <submittedName>
        <fullName evidence="1">Uncharacterized protein</fullName>
    </submittedName>
</protein>
<evidence type="ECO:0000313" key="1">
    <source>
        <dbReference type="EMBL" id="KAI9903671.1"/>
    </source>
</evidence>
<reference evidence="1" key="1">
    <citation type="submission" date="2022-10" db="EMBL/GenBank/DDBJ databases">
        <title>Complete Genome of Trichothecium roseum strain YXFP-22015, a Plant Pathogen Isolated from Citrus.</title>
        <authorList>
            <person name="Wang Y."/>
            <person name="Zhu L."/>
        </authorList>
    </citation>
    <scope>NUCLEOTIDE SEQUENCE</scope>
    <source>
        <strain evidence="1">YXFP-22015</strain>
    </source>
</reference>